<keyword evidence="3 7" id="KW-0067">ATP-binding</keyword>
<evidence type="ECO:0000259" key="6">
    <source>
        <dbReference type="PROSITE" id="PS50893"/>
    </source>
</evidence>
<comment type="function">
    <text evidence="5">Part of the ABC transporter complex HmuTUV involved in hemin import. Responsible for energy coupling to the transport system.</text>
</comment>
<dbReference type="GO" id="GO:0005524">
    <property type="term" value="F:ATP binding"/>
    <property type="evidence" value="ECO:0007669"/>
    <property type="project" value="UniProtKB-KW"/>
</dbReference>
<dbReference type="PANTHER" id="PTHR42794">
    <property type="entry name" value="HEMIN IMPORT ATP-BINDING PROTEIN HMUV"/>
    <property type="match status" value="1"/>
</dbReference>
<dbReference type="PROSITE" id="PS50893">
    <property type="entry name" value="ABC_TRANSPORTER_2"/>
    <property type="match status" value="1"/>
</dbReference>
<dbReference type="PANTHER" id="PTHR42794:SF1">
    <property type="entry name" value="HEMIN IMPORT ATP-BINDING PROTEIN HMUV"/>
    <property type="match status" value="1"/>
</dbReference>
<dbReference type="InterPro" id="IPR003439">
    <property type="entry name" value="ABC_transporter-like_ATP-bd"/>
</dbReference>
<name>A0A5M6ISK6_9PROT</name>
<dbReference type="InterPro" id="IPR027417">
    <property type="entry name" value="P-loop_NTPase"/>
</dbReference>
<proteinExistence type="predicted"/>
<evidence type="ECO:0000256" key="3">
    <source>
        <dbReference type="ARBA" id="ARBA00022840"/>
    </source>
</evidence>
<keyword evidence="2" id="KW-0547">Nucleotide-binding</keyword>
<dbReference type="CDD" id="cd03214">
    <property type="entry name" value="ABC_Iron-Siderophores_B12_Hemin"/>
    <property type="match status" value="1"/>
</dbReference>
<feature type="domain" description="ABC transporter" evidence="6">
    <location>
        <begin position="3"/>
        <end position="230"/>
    </location>
</feature>
<dbReference type="SMART" id="SM00382">
    <property type="entry name" value="AAA"/>
    <property type="match status" value="1"/>
</dbReference>
<dbReference type="GO" id="GO:0016887">
    <property type="term" value="F:ATP hydrolysis activity"/>
    <property type="evidence" value="ECO:0007669"/>
    <property type="project" value="InterPro"/>
</dbReference>
<comment type="caution">
    <text evidence="7">The sequence shown here is derived from an EMBL/GenBank/DDBJ whole genome shotgun (WGS) entry which is preliminary data.</text>
</comment>
<dbReference type="Proteomes" id="UP000325255">
    <property type="component" value="Unassembled WGS sequence"/>
</dbReference>
<organism evidence="7 8">
    <name type="scientific">Rhodovastum atsumiense</name>
    <dbReference type="NCBI Taxonomy" id="504468"/>
    <lineage>
        <taxon>Bacteria</taxon>
        <taxon>Pseudomonadati</taxon>
        <taxon>Pseudomonadota</taxon>
        <taxon>Alphaproteobacteria</taxon>
        <taxon>Acetobacterales</taxon>
        <taxon>Acetobacteraceae</taxon>
        <taxon>Rhodovastum</taxon>
    </lineage>
</organism>
<sequence length="248" mass="26061">MRLRASGLSVRYGTRRAVDGVDLEAAPGEVLAILGANGSGKSTLLRAFAGLLPCQGELRWDEATRPPVTRIGYLPQDNAARPVLTGFEVVLLGRLRTLALRPSPADLAGAAAALEEVGAGAFATRRIGQLSGGQRQLVLLAQVLAGDPAVLLLDEPTSALDIAHQLQVLQLLRDATRRRGLTSLVVLHDINAALRFADRVAVMQAGRLVGTGRPADIARPAVLGEAFNVRVAVDHGSDGHPVVLPLRA</sequence>
<dbReference type="InterPro" id="IPR003593">
    <property type="entry name" value="AAA+_ATPase"/>
</dbReference>
<accession>A0A5M6ISK6</accession>
<evidence type="ECO:0000313" key="8">
    <source>
        <dbReference type="Proteomes" id="UP000325255"/>
    </source>
</evidence>
<dbReference type="Pfam" id="PF00005">
    <property type="entry name" value="ABC_tran"/>
    <property type="match status" value="1"/>
</dbReference>
<dbReference type="RefSeq" id="WP_150041674.1">
    <property type="nucleotide sequence ID" value="NZ_OW485601.1"/>
</dbReference>
<dbReference type="EMBL" id="VWPK01000022">
    <property type="protein sequence ID" value="KAA5611296.1"/>
    <property type="molecule type" value="Genomic_DNA"/>
</dbReference>
<dbReference type="Gene3D" id="3.40.50.300">
    <property type="entry name" value="P-loop containing nucleotide triphosphate hydrolases"/>
    <property type="match status" value="1"/>
</dbReference>
<evidence type="ECO:0000256" key="5">
    <source>
        <dbReference type="ARBA" id="ARBA00037066"/>
    </source>
</evidence>
<dbReference type="AlphaFoldDB" id="A0A5M6ISK6"/>
<protein>
    <submittedName>
        <fullName evidence="7">ABC transporter ATP-binding protein</fullName>
    </submittedName>
</protein>
<keyword evidence="1" id="KW-0813">Transport</keyword>
<dbReference type="InterPro" id="IPR017871">
    <property type="entry name" value="ABC_transporter-like_CS"/>
</dbReference>
<keyword evidence="4" id="KW-1278">Translocase</keyword>
<evidence type="ECO:0000256" key="1">
    <source>
        <dbReference type="ARBA" id="ARBA00022448"/>
    </source>
</evidence>
<dbReference type="SUPFAM" id="SSF52540">
    <property type="entry name" value="P-loop containing nucleoside triphosphate hydrolases"/>
    <property type="match status" value="1"/>
</dbReference>
<keyword evidence="8" id="KW-1185">Reference proteome</keyword>
<dbReference type="OrthoDB" id="9806726at2"/>
<dbReference type="PROSITE" id="PS00211">
    <property type="entry name" value="ABC_TRANSPORTER_1"/>
    <property type="match status" value="1"/>
</dbReference>
<evidence type="ECO:0000313" key="7">
    <source>
        <dbReference type="EMBL" id="KAA5611296.1"/>
    </source>
</evidence>
<reference evidence="7 8" key="1">
    <citation type="submission" date="2019-09" db="EMBL/GenBank/DDBJ databases">
        <title>Genome sequence of Rhodovastum atsumiense, a diverse member of the Acetobacteraceae family of non-sulfur purple photosynthetic bacteria.</title>
        <authorList>
            <person name="Meyer T."/>
            <person name="Kyndt J."/>
        </authorList>
    </citation>
    <scope>NUCLEOTIDE SEQUENCE [LARGE SCALE GENOMIC DNA]</scope>
    <source>
        <strain evidence="7 8">DSM 21279</strain>
    </source>
</reference>
<evidence type="ECO:0000256" key="2">
    <source>
        <dbReference type="ARBA" id="ARBA00022741"/>
    </source>
</evidence>
<evidence type="ECO:0000256" key="4">
    <source>
        <dbReference type="ARBA" id="ARBA00022967"/>
    </source>
</evidence>
<gene>
    <name evidence="7" type="ORF">F1189_15200</name>
</gene>